<feature type="domain" description="NADH:flavin oxidoreductase/NADH oxidase N-terminal" evidence="1">
    <location>
        <begin position="5"/>
        <end position="346"/>
    </location>
</feature>
<evidence type="ECO:0000259" key="1">
    <source>
        <dbReference type="Pfam" id="PF00724"/>
    </source>
</evidence>
<dbReference type="Pfam" id="PF00724">
    <property type="entry name" value="Oxidored_FMN"/>
    <property type="match status" value="1"/>
</dbReference>
<dbReference type="InterPro" id="IPR001155">
    <property type="entry name" value="OxRdtase_FMN_N"/>
</dbReference>
<evidence type="ECO:0000313" key="3">
    <source>
        <dbReference type="Proteomes" id="UP001315278"/>
    </source>
</evidence>
<organism evidence="2 3">
    <name type="scientific">Bradyrhizobium jicamae</name>
    <dbReference type="NCBI Taxonomy" id="280332"/>
    <lineage>
        <taxon>Bacteria</taxon>
        <taxon>Pseudomonadati</taxon>
        <taxon>Pseudomonadota</taxon>
        <taxon>Alphaproteobacteria</taxon>
        <taxon>Hyphomicrobiales</taxon>
        <taxon>Nitrobacteraceae</taxon>
        <taxon>Bradyrhizobium</taxon>
    </lineage>
</organism>
<keyword evidence="3" id="KW-1185">Reference proteome</keyword>
<proteinExistence type="predicted"/>
<sequence length="375" mass="40580">MNPPSLFDPLKIGPYELKHRVVMAPLTRMRASRPSLAPRPLNAEYYAQRATPGGLIIAEASPVVATGFGNPGVPGIYTETQIAGWREVVDAVHAKGGFIFLQIWHVGRVSHSSFQPGGALPVAPSAVAIAPEFRAMTADGKVVEYETPRALETGEVPLMVEAYRQAAKNALAAGFDGVEIHGANGYLVEQFLQSRSNVRADQYGGSIENRVRFLMEVTQAAIDVWGANRVGVRLSPYGIANGSGEADPMPLYSHAIKSLDRLGLAYLHFIEPRASGTGRADVDWKNVPSAMVLYRSMWSGVLISAGNFVGESAQSAIAEGHADAIAFGRYFISNPDLPRRLQRGYPLTPYNRATFYGGEEKGYTDYPGHDEMAEA</sequence>
<dbReference type="SUPFAM" id="SSF51395">
    <property type="entry name" value="FMN-linked oxidoreductases"/>
    <property type="match status" value="1"/>
</dbReference>
<dbReference type="PANTHER" id="PTHR22893:SF98">
    <property type="entry name" value="OXIDOREDUCTASE"/>
    <property type="match status" value="1"/>
</dbReference>
<dbReference type="InterPro" id="IPR045247">
    <property type="entry name" value="Oye-like"/>
</dbReference>
<name>A0ABS5FJR7_9BRAD</name>
<dbReference type="Proteomes" id="UP001315278">
    <property type="component" value="Unassembled WGS sequence"/>
</dbReference>
<reference evidence="3" key="1">
    <citation type="journal article" date="2021" name="ISME J.">
        <title>Evolutionary origin and ecological implication of a unique nif island in free-living Bradyrhizobium lineages.</title>
        <authorList>
            <person name="Tao J."/>
        </authorList>
    </citation>
    <scope>NUCLEOTIDE SEQUENCE [LARGE SCALE GENOMIC DNA]</scope>
    <source>
        <strain evidence="3">SZCCT0434</strain>
    </source>
</reference>
<comment type="caution">
    <text evidence="2">The sequence shown here is derived from an EMBL/GenBank/DDBJ whole genome shotgun (WGS) entry which is preliminary data.</text>
</comment>
<dbReference type="PANTHER" id="PTHR22893">
    <property type="entry name" value="NADH OXIDOREDUCTASE-RELATED"/>
    <property type="match status" value="1"/>
</dbReference>
<accession>A0ABS5FJR7</accession>
<dbReference type="EMBL" id="JAFCJH010000015">
    <property type="protein sequence ID" value="MBR0797032.1"/>
    <property type="molecule type" value="Genomic_DNA"/>
</dbReference>
<gene>
    <name evidence="2" type="ORF">JQ615_16695</name>
</gene>
<dbReference type="Gene3D" id="3.20.20.70">
    <property type="entry name" value="Aldolase class I"/>
    <property type="match status" value="1"/>
</dbReference>
<evidence type="ECO:0000313" key="2">
    <source>
        <dbReference type="EMBL" id="MBR0797032.1"/>
    </source>
</evidence>
<dbReference type="RefSeq" id="WP_212493114.1">
    <property type="nucleotide sequence ID" value="NZ_JAFCJH010000015.1"/>
</dbReference>
<dbReference type="InterPro" id="IPR013785">
    <property type="entry name" value="Aldolase_TIM"/>
</dbReference>
<dbReference type="CDD" id="cd02933">
    <property type="entry name" value="OYE_like_FMN"/>
    <property type="match status" value="1"/>
</dbReference>
<protein>
    <submittedName>
        <fullName evidence="2">Alkene reductase</fullName>
    </submittedName>
</protein>